<evidence type="ECO:0000313" key="1">
    <source>
        <dbReference type="EMBL" id="RML46806.1"/>
    </source>
</evidence>
<sequence>MLPCPVLPLFQPPLICTLSPAINAWTLRSCSSIGNSAPATSPSSRVTLPLTSGASKLPDSRPLPFKRPLSFCTIGANGRATEMSRPDRLKSPAIVLFLASGSICAFNSRRPSLPPSKSRRESMRLGVRVLASFKVW</sequence>
<accession>A0A3M2W5V1</accession>
<protein>
    <submittedName>
        <fullName evidence="1">Uncharacterized protein</fullName>
    </submittedName>
</protein>
<name>A0A3M2W5V1_PSEYM</name>
<dbReference type="EMBL" id="RBNL01003655">
    <property type="protein sequence ID" value="RML46806.1"/>
    <property type="molecule type" value="Genomic_DNA"/>
</dbReference>
<gene>
    <name evidence="1" type="ORF">APX70_200576</name>
</gene>
<dbReference type="AlphaFoldDB" id="A0A3M2W5V1"/>
<organism evidence="1 2">
    <name type="scientific">Pseudomonas syringae pv. maculicola</name>
    <dbReference type="NCBI Taxonomy" id="59511"/>
    <lineage>
        <taxon>Bacteria</taxon>
        <taxon>Pseudomonadati</taxon>
        <taxon>Pseudomonadota</taxon>
        <taxon>Gammaproteobacteria</taxon>
        <taxon>Pseudomonadales</taxon>
        <taxon>Pseudomonadaceae</taxon>
        <taxon>Pseudomonas</taxon>
    </lineage>
</organism>
<comment type="caution">
    <text evidence="1">The sequence shown here is derived from an EMBL/GenBank/DDBJ whole genome shotgun (WGS) entry which is preliminary data.</text>
</comment>
<dbReference type="Proteomes" id="UP000282378">
    <property type="component" value="Unassembled WGS sequence"/>
</dbReference>
<proteinExistence type="predicted"/>
<evidence type="ECO:0000313" key="2">
    <source>
        <dbReference type="Proteomes" id="UP000282378"/>
    </source>
</evidence>
<reference evidence="1 2" key="1">
    <citation type="submission" date="2018-08" db="EMBL/GenBank/DDBJ databases">
        <title>Recombination of ecologically and evolutionarily significant loci maintains genetic cohesion in the Pseudomonas syringae species complex.</title>
        <authorList>
            <person name="Dillon M."/>
            <person name="Thakur S."/>
            <person name="Almeida R.N.D."/>
            <person name="Weir B.S."/>
            <person name="Guttman D.S."/>
        </authorList>
    </citation>
    <scope>NUCLEOTIDE SEQUENCE [LARGE SCALE GENOMIC DNA]</scope>
    <source>
        <strain evidence="1 2">88_10</strain>
    </source>
</reference>